<evidence type="ECO:0000313" key="1">
    <source>
        <dbReference type="EMBL" id="MFD1131731.1"/>
    </source>
</evidence>
<protein>
    <submittedName>
        <fullName evidence="1">Uncharacterized protein</fullName>
    </submittedName>
</protein>
<accession>A0ABW3Q4S0</accession>
<evidence type="ECO:0000313" key="2">
    <source>
        <dbReference type="Proteomes" id="UP001597169"/>
    </source>
</evidence>
<sequence>MKIIEIGYFYNYSNPIGDRWEIRQITEDRLASIQKLAAEGKNYKGLQIIKDYGEQDTTWLETWEKIGSRNRYIRAARDPFFDKRMLTECKTLDYLIQMLEHGNFCVGQGFYYKDLCFINCVGGGDEWRAIRRDKAFETISCGAIIRRYGREYFKRKVTTYLSAPDELGNMEFLESNISNQLFSMGEFVEEQVT</sequence>
<proteinExistence type="predicted"/>
<gene>
    <name evidence="1" type="ORF">ACFQ3J_26865</name>
</gene>
<keyword evidence="2" id="KW-1185">Reference proteome</keyword>
<name>A0ABW3Q4S0_9BACL</name>
<dbReference type="Proteomes" id="UP001597169">
    <property type="component" value="Unassembled WGS sequence"/>
</dbReference>
<dbReference type="EMBL" id="JBHTKX010000015">
    <property type="protein sequence ID" value="MFD1131731.1"/>
    <property type="molecule type" value="Genomic_DNA"/>
</dbReference>
<reference evidence="2" key="1">
    <citation type="journal article" date="2019" name="Int. J. Syst. Evol. Microbiol.">
        <title>The Global Catalogue of Microorganisms (GCM) 10K type strain sequencing project: providing services to taxonomists for standard genome sequencing and annotation.</title>
        <authorList>
            <consortium name="The Broad Institute Genomics Platform"/>
            <consortium name="The Broad Institute Genome Sequencing Center for Infectious Disease"/>
            <person name="Wu L."/>
            <person name="Ma J."/>
        </authorList>
    </citation>
    <scope>NUCLEOTIDE SEQUENCE [LARGE SCALE GENOMIC DNA]</scope>
    <source>
        <strain evidence="2">CCUG 53519</strain>
    </source>
</reference>
<organism evidence="1 2">
    <name type="scientific">Paenibacillus provencensis</name>
    <dbReference type="NCBI Taxonomy" id="441151"/>
    <lineage>
        <taxon>Bacteria</taxon>
        <taxon>Bacillati</taxon>
        <taxon>Bacillota</taxon>
        <taxon>Bacilli</taxon>
        <taxon>Bacillales</taxon>
        <taxon>Paenibacillaceae</taxon>
        <taxon>Paenibacillus</taxon>
    </lineage>
</organism>
<comment type="caution">
    <text evidence="1">The sequence shown here is derived from an EMBL/GenBank/DDBJ whole genome shotgun (WGS) entry which is preliminary data.</text>
</comment>
<dbReference type="RefSeq" id="WP_090727685.1">
    <property type="nucleotide sequence ID" value="NZ_JBHTKX010000015.1"/>
</dbReference>